<dbReference type="GO" id="GO:0008270">
    <property type="term" value="F:zinc ion binding"/>
    <property type="evidence" value="ECO:0007669"/>
    <property type="project" value="UniProtKB-KW"/>
</dbReference>
<dbReference type="InterPro" id="IPR001878">
    <property type="entry name" value="Znf_CCHC"/>
</dbReference>
<dbReference type="PROSITE" id="PS50158">
    <property type="entry name" value="ZF_CCHC"/>
    <property type="match status" value="1"/>
</dbReference>
<keyword evidence="2" id="KW-0862">Zinc</keyword>
<dbReference type="Proteomes" id="UP001201812">
    <property type="component" value="Unassembled WGS sequence"/>
</dbReference>
<sequence>MAINIGNNRHFSSFPSKNVDVFRRRWSFIYGRRKTLFFSVDGKRRIVRVDFSRTLKSEPRSNFVLIICSMTLNPENAGEIRERLKVQLVSTVGPFGTNRGCPLAQTKREFVKDWNESLEDYARSLGYKPTHDGVLKMMADLSDVVRLDSTNGETRVHAINNQKLSHCFWLIDNTRQLKSVTHSQIIKNGDEDPNGGWLECKNCYAIGHLSQECPQKQHHLLQIPDARVFQNSSKENDMNQSLNSNFEKNCHEEEEDDEDYKVLKNMKICKAKITLTDPEKYSDNRFSSLTLWPPIYLRLNVADDWTGKVERSASKRDLYRILGHKSKDETTQPNHHCSSFLHCSQFVCALMCRRKKKDNPRGRPNKDFAGVTRAPPAANLDPSSDAESQADSVESVVIDCKREAEIDTENEKLKNRAIVEANNDFATTLMKEFFGCESVCISPISISFVLAMSLAGTKGETEAEIVKVLGKGCSLDKIEAYFVEVKTVFKQLSEIGILHNANRIYYDLSIELFDDYKEKVTQLYGNDCFDSLDLSDTHGTAKKINTFVEEITKGNLRDVITADEVRASPMILLNALDFRGQWKSPFDPTLNAIHEFHLLNGNTKKTEIMTFSYVTTSGYFYYENGEMQRICLPYKNESLNKNGEYDYKNISSRKMDVGEISMYIFLPRSHDGLQKLVEDLDGKKLLEWLRLKPLKDYRQKEPTVVDIMYKLSIKIPKFTIRTDLQLSDTLKKIGLEHYFSGNADFSRASNADLQPSSFIHKTFIKADELGTEASAITMGGLVLAGIPSIPIKVIEKEFHADRPFLYAIVSRKQHVLFIGTVMDVDEGNEEELNARKKRINDVWW</sequence>
<dbReference type="InterPro" id="IPR036875">
    <property type="entry name" value="Znf_CCHC_sf"/>
</dbReference>
<dbReference type="InterPro" id="IPR000215">
    <property type="entry name" value="Serpin_fam"/>
</dbReference>
<evidence type="ECO:0000313" key="7">
    <source>
        <dbReference type="Proteomes" id="UP001201812"/>
    </source>
</evidence>
<evidence type="ECO:0000256" key="4">
    <source>
        <dbReference type="SAM" id="MobiDB-lite"/>
    </source>
</evidence>
<comment type="similarity">
    <text evidence="1 3">Belongs to the serpin family.</text>
</comment>
<keyword evidence="2" id="KW-0479">Metal-binding</keyword>
<dbReference type="GO" id="GO:0004867">
    <property type="term" value="F:serine-type endopeptidase inhibitor activity"/>
    <property type="evidence" value="ECO:0007669"/>
    <property type="project" value="UniProtKB-KW"/>
</dbReference>
<evidence type="ECO:0000256" key="2">
    <source>
        <dbReference type="PROSITE-ProRule" id="PRU00047"/>
    </source>
</evidence>
<dbReference type="GO" id="GO:0003676">
    <property type="term" value="F:nucleic acid binding"/>
    <property type="evidence" value="ECO:0007669"/>
    <property type="project" value="InterPro"/>
</dbReference>
<dbReference type="GO" id="GO:0005615">
    <property type="term" value="C:extracellular space"/>
    <property type="evidence" value="ECO:0007669"/>
    <property type="project" value="InterPro"/>
</dbReference>
<dbReference type="SUPFAM" id="SSF56574">
    <property type="entry name" value="Serpins"/>
    <property type="match status" value="1"/>
</dbReference>
<gene>
    <name evidence="6" type="ORF">DdX_19054</name>
</gene>
<dbReference type="PANTHER" id="PTHR11461:SF211">
    <property type="entry name" value="GH10112P-RELATED"/>
    <property type="match status" value="1"/>
</dbReference>
<feature type="domain" description="CCHC-type" evidence="5">
    <location>
        <begin position="200"/>
        <end position="215"/>
    </location>
</feature>
<dbReference type="InterPro" id="IPR036186">
    <property type="entry name" value="Serpin_sf"/>
</dbReference>
<dbReference type="SMART" id="SM00093">
    <property type="entry name" value="SERPIN"/>
    <property type="match status" value="1"/>
</dbReference>
<keyword evidence="6" id="KW-0646">Protease inhibitor</keyword>
<evidence type="ECO:0000256" key="3">
    <source>
        <dbReference type="RuleBase" id="RU000411"/>
    </source>
</evidence>
<protein>
    <submittedName>
        <fullName evidence="6">Serpin (Serine protease inhibitor) domain-containing protein</fullName>
    </submittedName>
</protein>
<keyword evidence="7" id="KW-1185">Reference proteome</keyword>
<dbReference type="PROSITE" id="PS00284">
    <property type="entry name" value="SERPIN"/>
    <property type="match status" value="1"/>
</dbReference>
<dbReference type="PANTHER" id="PTHR11461">
    <property type="entry name" value="SERINE PROTEASE INHIBITOR, SERPIN"/>
    <property type="match status" value="1"/>
</dbReference>
<dbReference type="Gene3D" id="2.30.39.10">
    <property type="entry name" value="Alpha-1-antitrypsin, domain 1"/>
    <property type="match status" value="1"/>
</dbReference>
<evidence type="ECO:0000313" key="6">
    <source>
        <dbReference type="EMBL" id="KAI1696442.1"/>
    </source>
</evidence>
<dbReference type="GO" id="GO:0019899">
    <property type="term" value="F:enzyme binding"/>
    <property type="evidence" value="ECO:0007669"/>
    <property type="project" value="UniProtKB-ARBA"/>
</dbReference>
<reference evidence="6" key="1">
    <citation type="submission" date="2022-01" db="EMBL/GenBank/DDBJ databases">
        <title>Genome Sequence Resource for Two Populations of Ditylenchus destructor, the Migratory Endoparasitic Phytonematode.</title>
        <authorList>
            <person name="Zhang H."/>
            <person name="Lin R."/>
            <person name="Xie B."/>
        </authorList>
    </citation>
    <scope>NUCLEOTIDE SEQUENCE</scope>
    <source>
        <strain evidence="6">BazhouSP</strain>
    </source>
</reference>
<dbReference type="SUPFAM" id="SSF57756">
    <property type="entry name" value="Retrovirus zinc finger-like domains"/>
    <property type="match status" value="1"/>
</dbReference>
<keyword evidence="6" id="KW-0722">Serine protease inhibitor</keyword>
<dbReference type="Pfam" id="PF00079">
    <property type="entry name" value="Serpin"/>
    <property type="match status" value="1"/>
</dbReference>
<dbReference type="InterPro" id="IPR042185">
    <property type="entry name" value="Serpin_sf_2"/>
</dbReference>
<dbReference type="InterPro" id="IPR041670">
    <property type="entry name" value="Znf-CCHC_6"/>
</dbReference>
<comment type="caution">
    <text evidence="6">The sequence shown here is derived from an EMBL/GenBank/DDBJ whole genome shotgun (WGS) entry which is preliminary data.</text>
</comment>
<organism evidence="6 7">
    <name type="scientific">Ditylenchus destructor</name>
    <dbReference type="NCBI Taxonomy" id="166010"/>
    <lineage>
        <taxon>Eukaryota</taxon>
        <taxon>Metazoa</taxon>
        <taxon>Ecdysozoa</taxon>
        <taxon>Nematoda</taxon>
        <taxon>Chromadorea</taxon>
        <taxon>Rhabditida</taxon>
        <taxon>Tylenchina</taxon>
        <taxon>Tylenchomorpha</taxon>
        <taxon>Sphaerularioidea</taxon>
        <taxon>Anguinidae</taxon>
        <taxon>Anguininae</taxon>
        <taxon>Ditylenchus</taxon>
    </lineage>
</organism>
<dbReference type="AlphaFoldDB" id="A0AAD4QXK8"/>
<dbReference type="InterPro" id="IPR042178">
    <property type="entry name" value="Serpin_sf_1"/>
</dbReference>
<dbReference type="Gene3D" id="3.30.497.10">
    <property type="entry name" value="Antithrombin, subunit I, domain 2"/>
    <property type="match status" value="1"/>
</dbReference>
<proteinExistence type="inferred from homology"/>
<dbReference type="CDD" id="cd00172">
    <property type="entry name" value="serpin"/>
    <property type="match status" value="1"/>
</dbReference>
<evidence type="ECO:0000259" key="5">
    <source>
        <dbReference type="PROSITE" id="PS50158"/>
    </source>
</evidence>
<feature type="compositionally biased region" description="Polar residues" evidence="4">
    <location>
        <begin position="381"/>
        <end position="392"/>
    </location>
</feature>
<name>A0AAD4QXK8_9BILA</name>
<dbReference type="InterPro" id="IPR023796">
    <property type="entry name" value="Serpin_dom"/>
</dbReference>
<keyword evidence="2" id="KW-0863">Zinc-finger</keyword>
<evidence type="ECO:0000256" key="1">
    <source>
        <dbReference type="ARBA" id="ARBA00009500"/>
    </source>
</evidence>
<dbReference type="InterPro" id="IPR023795">
    <property type="entry name" value="Serpin_CS"/>
</dbReference>
<dbReference type="EMBL" id="JAKKPZ010000328">
    <property type="protein sequence ID" value="KAI1696442.1"/>
    <property type="molecule type" value="Genomic_DNA"/>
</dbReference>
<feature type="region of interest" description="Disordered" evidence="4">
    <location>
        <begin position="356"/>
        <end position="392"/>
    </location>
</feature>
<accession>A0AAD4QXK8</accession>
<dbReference type="Pfam" id="PF15288">
    <property type="entry name" value="zf-CCHC_6"/>
    <property type="match status" value="1"/>
</dbReference>